<sequence length="529" mass="60004">MSALPVYSPIQRLDFDVLTCIFGMNADMFDDHRALETTLATSRVCRDWRSCILGTTSIWAHLIDFSDRNLRTAKGINELMRRSGISLRWIKVPYLPSFRREWAGFILLAVGEDLRRTQKLEVTIGGDHVDLWSQLYHPAPHLKSFGITFTQEWSKFNNIFSSLFGGSAPMLHELRFKGHRSNFTVRPSWLHQLRSLDLRVDLTVSEMLEVLMSTSNLVILRFDKLLANHNHTTLTLLANHTTSTFPFVSLPKLTHLEIKLHGELNPGALLLDHMCIPPDCSIDISATWTNLAEIDNKSIFTHIIRAISSCARLHFIHRPPQQLWLTIMPGYFFLQTATHSHGPSFKFGVGLKSMHVFPTHTLSILLSEFALPGLSEVTWSRFKITGMNRPIPGFTVFMRSLPAVRVIGTDKYSLRHLRAWSALKGVDTGPRIGFPALEILKLDSVLPSHSYRSKFDSVPDPVSTYVKARIARGHALSIIDCTNDELHVLPDMKFLRKAVGLKVRWRQRGVAEIREYICGTGPPQKVESV</sequence>
<accession>A0A0D2NRR6</accession>
<dbReference type="Proteomes" id="UP000054270">
    <property type="component" value="Unassembled WGS sequence"/>
</dbReference>
<keyword evidence="2" id="KW-1185">Reference proteome</keyword>
<organism evidence="1 2">
    <name type="scientific">Hypholoma sublateritium (strain FD-334 SS-4)</name>
    <dbReference type="NCBI Taxonomy" id="945553"/>
    <lineage>
        <taxon>Eukaryota</taxon>
        <taxon>Fungi</taxon>
        <taxon>Dikarya</taxon>
        <taxon>Basidiomycota</taxon>
        <taxon>Agaricomycotina</taxon>
        <taxon>Agaricomycetes</taxon>
        <taxon>Agaricomycetidae</taxon>
        <taxon>Agaricales</taxon>
        <taxon>Agaricineae</taxon>
        <taxon>Strophariaceae</taxon>
        <taxon>Hypholoma</taxon>
    </lineage>
</organism>
<dbReference type="AlphaFoldDB" id="A0A0D2NRR6"/>
<reference evidence="2" key="1">
    <citation type="submission" date="2014-04" db="EMBL/GenBank/DDBJ databases">
        <title>Evolutionary Origins and Diversification of the Mycorrhizal Mutualists.</title>
        <authorList>
            <consortium name="DOE Joint Genome Institute"/>
            <consortium name="Mycorrhizal Genomics Consortium"/>
            <person name="Kohler A."/>
            <person name="Kuo A."/>
            <person name="Nagy L.G."/>
            <person name="Floudas D."/>
            <person name="Copeland A."/>
            <person name="Barry K.W."/>
            <person name="Cichocki N."/>
            <person name="Veneault-Fourrey C."/>
            <person name="LaButti K."/>
            <person name="Lindquist E.A."/>
            <person name="Lipzen A."/>
            <person name="Lundell T."/>
            <person name="Morin E."/>
            <person name="Murat C."/>
            <person name="Riley R."/>
            <person name="Ohm R."/>
            <person name="Sun H."/>
            <person name="Tunlid A."/>
            <person name="Henrissat B."/>
            <person name="Grigoriev I.V."/>
            <person name="Hibbett D.S."/>
            <person name="Martin F."/>
        </authorList>
    </citation>
    <scope>NUCLEOTIDE SEQUENCE [LARGE SCALE GENOMIC DNA]</scope>
    <source>
        <strain evidence="2">FD-334 SS-4</strain>
    </source>
</reference>
<protein>
    <recommendedName>
        <fullName evidence="3">F-box domain-containing protein</fullName>
    </recommendedName>
</protein>
<evidence type="ECO:0008006" key="3">
    <source>
        <dbReference type="Google" id="ProtNLM"/>
    </source>
</evidence>
<name>A0A0D2NRR6_HYPSF</name>
<dbReference type="OrthoDB" id="3130276at2759"/>
<dbReference type="EMBL" id="KN817578">
    <property type="protein sequence ID" value="KJA19391.1"/>
    <property type="molecule type" value="Genomic_DNA"/>
</dbReference>
<proteinExistence type="predicted"/>
<evidence type="ECO:0000313" key="2">
    <source>
        <dbReference type="Proteomes" id="UP000054270"/>
    </source>
</evidence>
<gene>
    <name evidence="1" type="ORF">HYPSUDRAFT_204608</name>
</gene>
<evidence type="ECO:0000313" key="1">
    <source>
        <dbReference type="EMBL" id="KJA19391.1"/>
    </source>
</evidence>